<dbReference type="EC" id="2.1.1.85" evidence="3"/>
<dbReference type="SUPFAM" id="SSF53335">
    <property type="entry name" value="S-adenosyl-L-methionine-dependent methyltransferases"/>
    <property type="match status" value="1"/>
</dbReference>
<sequence length="286" mass="32263">MFKFNFLAENREETDLSMTVNTIKKSETSIPEADGQEVEMSDDHFENAKQYRENRSPTSIIRGFELVDLKHVEQLITSGKAGEFESINTAIQMNSDVVKGVYEGGLKVWECTLDLLDYLDKEHVQFDTLTVLDLGCGAGLLGIHALRKGALAVDFQDYNDEVLSLCTIPNVILNNEDVKDKVKFFAGDWGSLNCKLQSYDIILTAETIYNPENYRKLIGIFEGTIKKNGVIYVATKHVYFGVGGNLYEFEKLLQQSGRWNTSICFCSNEGVKREILKITRSADHTN</sequence>
<comment type="subcellular location">
    <subcellularLocation>
        <location evidence="2">Cytoplasm</location>
    </subcellularLocation>
    <subcellularLocation>
        <location evidence="1">Nucleus</location>
    </subcellularLocation>
</comment>
<protein>
    <recommendedName>
        <fullName evidence="3">protein-histidine N-methyltransferase</fullName>
        <ecNumber evidence="3">2.1.1.85</ecNumber>
    </recommendedName>
</protein>
<evidence type="ECO:0000256" key="9">
    <source>
        <dbReference type="ARBA" id="ARBA00038126"/>
    </source>
</evidence>
<dbReference type="GO" id="GO:0018064">
    <property type="term" value="F:protein-L-histidine N-tele-methyltransferase activity"/>
    <property type="evidence" value="ECO:0007669"/>
    <property type="project" value="UniProtKB-EC"/>
</dbReference>
<keyword evidence="4" id="KW-0963">Cytoplasm</keyword>
<evidence type="ECO:0000256" key="7">
    <source>
        <dbReference type="ARBA" id="ARBA00022691"/>
    </source>
</evidence>
<name>A0A4Y7M1J1_9CRUS</name>
<dbReference type="PANTHER" id="PTHR14614">
    <property type="entry name" value="HEPATOCELLULAR CARCINOMA-ASSOCIATED ANTIGEN"/>
    <property type="match status" value="1"/>
</dbReference>
<dbReference type="PANTHER" id="PTHR14614:SF39">
    <property type="entry name" value="HISTIDINE PROTEIN METHYLTRANSFERASE 1 HOMOLOG"/>
    <property type="match status" value="1"/>
</dbReference>
<comment type="similarity">
    <text evidence="9">Belongs to the methyltransferase superfamily. METTL18 family.</text>
</comment>
<dbReference type="Pfam" id="PF10294">
    <property type="entry name" value="Methyltransf_16"/>
    <property type="match status" value="1"/>
</dbReference>
<dbReference type="CDD" id="cd02440">
    <property type="entry name" value="AdoMet_MTases"/>
    <property type="match status" value="1"/>
</dbReference>
<dbReference type="GO" id="GO:0032259">
    <property type="term" value="P:methylation"/>
    <property type="evidence" value="ECO:0007669"/>
    <property type="project" value="UniProtKB-KW"/>
</dbReference>
<dbReference type="AlphaFoldDB" id="A0A4Y7M1J1"/>
<evidence type="ECO:0000256" key="2">
    <source>
        <dbReference type="ARBA" id="ARBA00004496"/>
    </source>
</evidence>
<evidence type="ECO:0000256" key="6">
    <source>
        <dbReference type="ARBA" id="ARBA00022679"/>
    </source>
</evidence>
<gene>
    <name evidence="10" type="primary">EOG090X0C09</name>
</gene>
<dbReference type="Gene3D" id="3.40.50.150">
    <property type="entry name" value="Vaccinia Virus protein VP39"/>
    <property type="match status" value="1"/>
</dbReference>
<keyword evidence="6" id="KW-0808">Transferase</keyword>
<evidence type="ECO:0000256" key="4">
    <source>
        <dbReference type="ARBA" id="ARBA00022490"/>
    </source>
</evidence>
<dbReference type="InterPro" id="IPR029063">
    <property type="entry name" value="SAM-dependent_MTases_sf"/>
</dbReference>
<organism evidence="10">
    <name type="scientific">Daphnia barbata</name>
    <dbReference type="NCBI Taxonomy" id="414587"/>
    <lineage>
        <taxon>Eukaryota</taxon>
        <taxon>Metazoa</taxon>
        <taxon>Ecdysozoa</taxon>
        <taxon>Arthropoda</taxon>
        <taxon>Crustacea</taxon>
        <taxon>Branchiopoda</taxon>
        <taxon>Diplostraca</taxon>
        <taxon>Cladocera</taxon>
        <taxon>Anomopoda</taxon>
        <taxon>Daphniidae</taxon>
        <taxon>Daphnia</taxon>
    </lineage>
</organism>
<dbReference type="EMBL" id="LR004785">
    <property type="protein sequence ID" value="SVE74404.1"/>
    <property type="molecule type" value="mRNA"/>
</dbReference>
<proteinExistence type="evidence at transcript level"/>
<evidence type="ECO:0000313" key="10">
    <source>
        <dbReference type="EMBL" id="SVE74404.1"/>
    </source>
</evidence>
<dbReference type="InterPro" id="IPR019410">
    <property type="entry name" value="Methyltransf_16"/>
</dbReference>
<evidence type="ECO:0000256" key="8">
    <source>
        <dbReference type="ARBA" id="ARBA00023242"/>
    </source>
</evidence>
<evidence type="ECO:0000256" key="3">
    <source>
        <dbReference type="ARBA" id="ARBA00012533"/>
    </source>
</evidence>
<keyword evidence="8" id="KW-0539">Nucleus</keyword>
<evidence type="ECO:0000256" key="5">
    <source>
        <dbReference type="ARBA" id="ARBA00022603"/>
    </source>
</evidence>
<keyword evidence="5" id="KW-0489">Methyltransferase</keyword>
<dbReference type="GO" id="GO:0005634">
    <property type="term" value="C:nucleus"/>
    <property type="evidence" value="ECO:0007669"/>
    <property type="project" value="UniProtKB-SubCell"/>
</dbReference>
<evidence type="ECO:0000256" key="1">
    <source>
        <dbReference type="ARBA" id="ARBA00004123"/>
    </source>
</evidence>
<accession>A0A4Y7M1J1</accession>
<dbReference type="GO" id="GO:0005737">
    <property type="term" value="C:cytoplasm"/>
    <property type="evidence" value="ECO:0007669"/>
    <property type="project" value="UniProtKB-SubCell"/>
</dbReference>
<keyword evidence="7" id="KW-0949">S-adenosyl-L-methionine</keyword>
<reference evidence="10" key="1">
    <citation type="submission" date="2018-08" db="EMBL/GenBank/DDBJ databases">
        <authorList>
            <person name="Cornetti L."/>
        </authorList>
    </citation>
    <scope>NUCLEOTIDE SEQUENCE</scope>
    <source>
        <strain evidence="10">ZW-BAR-1</strain>
    </source>
</reference>